<proteinExistence type="predicted"/>
<evidence type="ECO:0008006" key="3">
    <source>
        <dbReference type="Google" id="ProtNLM"/>
    </source>
</evidence>
<protein>
    <recommendedName>
        <fullName evidence="3">DUF1330 domain-containing protein</fullName>
    </recommendedName>
</protein>
<organism evidence="1 2">
    <name type="scientific">Deinococcus navajonensis</name>
    <dbReference type="NCBI Taxonomy" id="309884"/>
    <lineage>
        <taxon>Bacteria</taxon>
        <taxon>Thermotogati</taxon>
        <taxon>Deinococcota</taxon>
        <taxon>Deinococci</taxon>
        <taxon>Deinococcales</taxon>
        <taxon>Deinococcaceae</taxon>
        <taxon>Deinococcus</taxon>
    </lineage>
</organism>
<evidence type="ECO:0000313" key="1">
    <source>
        <dbReference type="EMBL" id="MFC4425455.1"/>
    </source>
</evidence>
<evidence type="ECO:0000313" key="2">
    <source>
        <dbReference type="Proteomes" id="UP001595998"/>
    </source>
</evidence>
<sequence>MYLVQLLLPLYDNEDHPFGPESYAPVRRLLTERFGGLTTYSRAPAAGLWKEGEQTVRDDLVVYEVMTEELDRGWWAAYREELRVAFRQEALVVRAQAVDVL</sequence>
<accession>A0ABV8XJ34</accession>
<keyword evidence="2" id="KW-1185">Reference proteome</keyword>
<gene>
    <name evidence="1" type="ORF">ACFOZ9_04460</name>
</gene>
<dbReference type="EMBL" id="JBHSEH010000005">
    <property type="protein sequence ID" value="MFC4425455.1"/>
    <property type="molecule type" value="Genomic_DNA"/>
</dbReference>
<comment type="caution">
    <text evidence="1">The sequence shown here is derived from an EMBL/GenBank/DDBJ whole genome shotgun (WGS) entry which is preliminary data.</text>
</comment>
<name>A0ABV8XJ34_9DEIO</name>
<dbReference type="RefSeq" id="WP_380036864.1">
    <property type="nucleotide sequence ID" value="NZ_JBHSEH010000005.1"/>
</dbReference>
<dbReference type="Proteomes" id="UP001595998">
    <property type="component" value="Unassembled WGS sequence"/>
</dbReference>
<reference evidence="2" key="1">
    <citation type="journal article" date="2019" name="Int. J. Syst. Evol. Microbiol.">
        <title>The Global Catalogue of Microorganisms (GCM) 10K type strain sequencing project: providing services to taxonomists for standard genome sequencing and annotation.</title>
        <authorList>
            <consortium name="The Broad Institute Genomics Platform"/>
            <consortium name="The Broad Institute Genome Sequencing Center for Infectious Disease"/>
            <person name="Wu L."/>
            <person name="Ma J."/>
        </authorList>
    </citation>
    <scope>NUCLEOTIDE SEQUENCE [LARGE SCALE GENOMIC DNA]</scope>
    <source>
        <strain evidence="2">CCUG 56029</strain>
    </source>
</reference>